<accession>A0A4Y7Q9J5</accession>
<dbReference type="OrthoDB" id="3182677at2759"/>
<proteinExistence type="predicted"/>
<dbReference type="AlphaFoldDB" id="A0A4Y7Q9J5"/>
<dbReference type="PANTHER" id="PTHR38248">
    <property type="entry name" value="FUNK1 6"/>
    <property type="match status" value="1"/>
</dbReference>
<protein>
    <recommendedName>
        <fullName evidence="2">Fungal-type protein kinase domain-containing protein</fullName>
    </recommendedName>
</protein>
<evidence type="ECO:0000313" key="4">
    <source>
        <dbReference type="Proteomes" id="UP000294933"/>
    </source>
</evidence>
<gene>
    <name evidence="3" type="ORF">BD410DRAFT_787333</name>
</gene>
<dbReference type="InterPro" id="IPR040976">
    <property type="entry name" value="Pkinase_fungal"/>
</dbReference>
<keyword evidence="4" id="KW-1185">Reference proteome</keyword>
<dbReference type="Pfam" id="PF17667">
    <property type="entry name" value="Pkinase_fungal"/>
    <property type="match status" value="2"/>
</dbReference>
<dbReference type="EMBL" id="ML170170">
    <property type="protein sequence ID" value="TDL23480.1"/>
    <property type="molecule type" value="Genomic_DNA"/>
</dbReference>
<dbReference type="Proteomes" id="UP000294933">
    <property type="component" value="Unassembled WGS sequence"/>
</dbReference>
<organism evidence="3 4">
    <name type="scientific">Rickenella mellea</name>
    <dbReference type="NCBI Taxonomy" id="50990"/>
    <lineage>
        <taxon>Eukaryota</taxon>
        <taxon>Fungi</taxon>
        <taxon>Dikarya</taxon>
        <taxon>Basidiomycota</taxon>
        <taxon>Agaricomycotina</taxon>
        <taxon>Agaricomycetes</taxon>
        <taxon>Hymenochaetales</taxon>
        <taxon>Rickenellaceae</taxon>
        <taxon>Rickenella</taxon>
    </lineage>
</organism>
<reference evidence="3 4" key="1">
    <citation type="submission" date="2018-06" db="EMBL/GenBank/DDBJ databases">
        <title>A transcriptomic atlas of mushroom development highlights an independent origin of complex multicellularity.</title>
        <authorList>
            <consortium name="DOE Joint Genome Institute"/>
            <person name="Krizsan K."/>
            <person name="Almasi E."/>
            <person name="Merenyi Z."/>
            <person name="Sahu N."/>
            <person name="Viragh M."/>
            <person name="Koszo T."/>
            <person name="Mondo S."/>
            <person name="Kiss B."/>
            <person name="Balint B."/>
            <person name="Kues U."/>
            <person name="Barry K."/>
            <person name="Hegedus J.C."/>
            <person name="Henrissat B."/>
            <person name="Johnson J."/>
            <person name="Lipzen A."/>
            <person name="Ohm R."/>
            <person name="Nagy I."/>
            <person name="Pangilinan J."/>
            <person name="Yan J."/>
            <person name="Xiong Y."/>
            <person name="Grigoriev I.V."/>
            <person name="Hibbett D.S."/>
            <person name="Nagy L.G."/>
        </authorList>
    </citation>
    <scope>NUCLEOTIDE SEQUENCE [LARGE SCALE GENOMIC DNA]</scope>
    <source>
        <strain evidence="3 4">SZMC22713</strain>
    </source>
</reference>
<name>A0A4Y7Q9J5_9AGAM</name>
<feature type="compositionally biased region" description="Acidic residues" evidence="1">
    <location>
        <begin position="356"/>
        <end position="365"/>
    </location>
</feature>
<evidence type="ECO:0000313" key="3">
    <source>
        <dbReference type="EMBL" id="TDL23480.1"/>
    </source>
</evidence>
<feature type="domain" description="Fungal-type protein kinase" evidence="2">
    <location>
        <begin position="481"/>
        <end position="561"/>
    </location>
</feature>
<sequence length="863" mass="96638">MKLDALKRVMRDDLGGHLWQYPIDIFTQIISPRKLKQGVKSFYREDFEFSVDALRPFFTNTCPVIAEKLADLKQFGWPADGSEEWNYNEPFAKLLSRVTEECHAALDQVEVQPGYTGIIVSRHNRFYNKLSFVSYDHPTQDYTTGVAGQLKPNVFGGKDLDPGVTRTATRAPTKTAWWSEEGKGHTVQIDIPGEVKADWAELVAQAAIYARCLFAASPSRPFVLVITLCHKSNHVRFLLFHRSGLSATEAIDIKSDDGLSQLIRVMMTIMLWKAPHHAGLNPFTNDYEIWLPKMADGTEGVKYTIHSHLHESTTVRGRGSTVNTIHNLSSTTPQPIQPYDLRPQKPTTRGHMADADVTEDDEDDPGETKVSSWSSSAPKQEKVIGHYSMHNIELCSISTPYPALMVGALDLTTLDSKFICKGQWVDENRKHVERSFYAALQEFGRLFGTAEAVASWASLYPEDNGLISTHIYLPKENEAERYRWKLFVNQPEPAPEPRVLINLLLRTIGRSLLAAPSTSVLFEAVIHAHLGWLNGYQAGFLHRDISIGNVLYLDNTNSEKSKPFALTPGFLNASKSVEDEAAGLLLKLNAAQIANELTGLSLVAPGDEQGAEVQAAEEVQDEVKVQAGQITKEAQDLTATLSSLFGDADEMSPFGFICDGDLAKDWRELFNNFFATTPLCDRSGTFEFMSDSLLGSRADYLQAPMDDLESFFHMTVWAVLWNHYAVDSSSEREGKWRAALTGHHIVRLGATTALIQTNVTSLLVKKEGFSSIVIQAIPVLADWETSLRELRNDWGDITFTCKRKYLRDLYPDASEEDIDKLASLLLRSHWHACALKGVHQVIKIYLKHKTALNRHGNFPEVKR</sequence>
<dbReference type="STRING" id="50990.A0A4Y7Q9J5"/>
<dbReference type="PANTHER" id="PTHR38248:SF2">
    <property type="entry name" value="FUNK1 11"/>
    <property type="match status" value="1"/>
</dbReference>
<dbReference type="VEuPathDB" id="FungiDB:BD410DRAFT_787333"/>
<evidence type="ECO:0000259" key="2">
    <source>
        <dbReference type="Pfam" id="PF17667"/>
    </source>
</evidence>
<feature type="domain" description="Fungal-type protein kinase" evidence="2">
    <location>
        <begin position="184"/>
        <end position="328"/>
    </location>
</feature>
<feature type="region of interest" description="Disordered" evidence="1">
    <location>
        <begin position="328"/>
        <end position="377"/>
    </location>
</feature>
<evidence type="ECO:0000256" key="1">
    <source>
        <dbReference type="SAM" id="MobiDB-lite"/>
    </source>
</evidence>